<gene>
    <name evidence="1" type="ORF">DFH94DRAFT_721437</name>
</gene>
<protein>
    <submittedName>
        <fullName evidence="1">Uncharacterized protein</fullName>
    </submittedName>
</protein>
<reference evidence="1" key="1">
    <citation type="submission" date="2019-10" db="EMBL/GenBank/DDBJ databases">
        <authorList>
            <consortium name="DOE Joint Genome Institute"/>
            <person name="Kuo A."/>
            <person name="Miyauchi S."/>
            <person name="Kiss E."/>
            <person name="Drula E."/>
            <person name="Kohler A."/>
            <person name="Sanchez-Garcia M."/>
            <person name="Andreopoulos B."/>
            <person name="Barry K.W."/>
            <person name="Bonito G."/>
            <person name="Buee M."/>
            <person name="Carver A."/>
            <person name="Chen C."/>
            <person name="Cichocki N."/>
            <person name="Clum A."/>
            <person name="Culley D."/>
            <person name="Crous P.W."/>
            <person name="Fauchery L."/>
            <person name="Girlanda M."/>
            <person name="Hayes R."/>
            <person name="Keri Z."/>
            <person name="LaButti K."/>
            <person name="Lipzen A."/>
            <person name="Lombard V."/>
            <person name="Magnuson J."/>
            <person name="Maillard F."/>
            <person name="Morin E."/>
            <person name="Murat C."/>
            <person name="Nolan M."/>
            <person name="Ohm R."/>
            <person name="Pangilinan J."/>
            <person name="Pereira M."/>
            <person name="Perotto S."/>
            <person name="Peter M."/>
            <person name="Riley R."/>
            <person name="Sitrit Y."/>
            <person name="Stielow B."/>
            <person name="Szollosi G."/>
            <person name="Zifcakova L."/>
            <person name="Stursova M."/>
            <person name="Spatafora J.W."/>
            <person name="Tedersoo L."/>
            <person name="Vaario L.-M."/>
            <person name="Yamada A."/>
            <person name="Yan M."/>
            <person name="Wang P."/>
            <person name="Xu J."/>
            <person name="Bruns T."/>
            <person name="Baldrian P."/>
            <person name="Vilgalys R."/>
            <person name="Henrissat B."/>
            <person name="Grigoriev I.V."/>
            <person name="Hibbett D."/>
            <person name="Nagy L.G."/>
            <person name="Martin F.M."/>
        </authorList>
    </citation>
    <scope>NUCLEOTIDE SEQUENCE</scope>
    <source>
        <strain evidence="1">Prilba</strain>
    </source>
</reference>
<dbReference type="EMBL" id="WHVB01000004">
    <property type="protein sequence ID" value="KAF8483395.1"/>
    <property type="molecule type" value="Genomic_DNA"/>
</dbReference>
<comment type="caution">
    <text evidence="1">The sequence shown here is derived from an EMBL/GenBank/DDBJ whole genome shotgun (WGS) entry which is preliminary data.</text>
</comment>
<evidence type="ECO:0000313" key="2">
    <source>
        <dbReference type="Proteomes" id="UP000759537"/>
    </source>
</evidence>
<reference evidence="1" key="2">
    <citation type="journal article" date="2020" name="Nat. Commun.">
        <title>Large-scale genome sequencing of mycorrhizal fungi provides insights into the early evolution of symbiotic traits.</title>
        <authorList>
            <person name="Miyauchi S."/>
            <person name="Kiss E."/>
            <person name="Kuo A."/>
            <person name="Drula E."/>
            <person name="Kohler A."/>
            <person name="Sanchez-Garcia M."/>
            <person name="Morin E."/>
            <person name="Andreopoulos B."/>
            <person name="Barry K.W."/>
            <person name="Bonito G."/>
            <person name="Buee M."/>
            <person name="Carver A."/>
            <person name="Chen C."/>
            <person name="Cichocki N."/>
            <person name="Clum A."/>
            <person name="Culley D."/>
            <person name="Crous P.W."/>
            <person name="Fauchery L."/>
            <person name="Girlanda M."/>
            <person name="Hayes R.D."/>
            <person name="Keri Z."/>
            <person name="LaButti K."/>
            <person name="Lipzen A."/>
            <person name="Lombard V."/>
            <person name="Magnuson J."/>
            <person name="Maillard F."/>
            <person name="Murat C."/>
            <person name="Nolan M."/>
            <person name="Ohm R.A."/>
            <person name="Pangilinan J."/>
            <person name="Pereira M.F."/>
            <person name="Perotto S."/>
            <person name="Peter M."/>
            <person name="Pfister S."/>
            <person name="Riley R."/>
            <person name="Sitrit Y."/>
            <person name="Stielow J.B."/>
            <person name="Szollosi G."/>
            <person name="Zifcakova L."/>
            <person name="Stursova M."/>
            <person name="Spatafora J.W."/>
            <person name="Tedersoo L."/>
            <person name="Vaario L.M."/>
            <person name="Yamada A."/>
            <person name="Yan M."/>
            <person name="Wang P."/>
            <person name="Xu J."/>
            <person name="Bruns T."/>
            <person name="Baldrian P."/>
            <person name="Vilgalys R."/>
            <person name="Dunand C."/>
            <person name="Henrissat B."/>
            <person name="Grigoriev I.V."/>
            <person name="Hibbett D."/>
            <person name="Nagy L.G."/>
            <person name="Martin F.M."/>
        </authorList>
    </citation>
    <scope>NUCLEOTIDE SEQUENCE</scope>
    <source>
        <strain evidence="1">Prilba</strain>
    </source>
</reference>
<sequence>MALWYTTVVQSTGTATAFAIGPIDYSYGADVLHLEHIFDTWGYGCPETHQVRRVARAIPSLRRCGHSVPWSVIDSMNEPL</sequence>
<keyword evidence="2" id="KW-1185">Reference proteome</keyword>
<organism evidence="1 2">
    <name type="scientific">Russula ochroleuca</name>
    <dbReference type="NCBI Taxonomy" id="152965"/>
    <lineage>
        <taxon>Eukaryota</taxon>
        <taxon>Fungi</taxon>
        <taxon>Dikarya</taxon>
        <taxon>Basidiomycota</taxon>
        <taxon>Agaricomycotina</taxon>
        <taxon>Agaricomycetes</taxon>
        <taxon>Russulales</taxon>
        <taxon>Russulaceae</taxon>
        <taxon>Russula</taxon>
    </lineage>
</organism>
<dbReference type="Proteomes" id="UP000759537">
    <property type="component" value="Unassembled WGS sequence"/>
</dbReference>
<proteinExistence type="predicted"/>
<dbReference type="AlphaFoldDB" id="A0A9P5TBI3"/>
<evidence type="ECO:0000313" key="1">
    <source>
        <dbReference type="EMBL" id="KAF8483395.1"/>
    </source>
</evidence>
<dbReference type="OrthoDB" id="9887972at2759"/>
<feature type="non-terminal residue" evidence="1">
    <location>
        <position position="1"/>
    </location>
</feature>
<accession>A0A9P5TBI3</accession>
<name>A0A9P5TBI3_9AGAM</name>